<dbReference type="InterPro" id="IPR043026">
    <property type="entry name" value="Orbi_VP4_C"/>
</dbReference>
<dbReference type="EMBL" id="KY713295">
    <property type="protein sequence ID" value="AVV63155.1"/>
    <property type="molecule type" value="Genomic_RNA"/>
</dbReference>
<comment type="function">
    <text evidence="1">The VP4 protein is one of the five proteins (with VP1, VP3, VP6 and VP7) which form the inner capsid of the virus.</text>
</comment>
<evidence type="ECO:0000256" key="2">
    <source>
        <dbReference type="ARBA" id="ARBA00004328"/>
    </source>
</evidence>
<dbReference type="InterPro" id="IPR007753">
    <property type="entry name" value="Orbi_VP4"/>
</dbReference>
<organism evidence="8">
    <name type="scientific">Changuinola virus</name>
    <dbReference type="NCBI Taxonomy" id="40052"/>
    <lineage>
        <taxon>Viruses</taxon>
        <taxon>Riboviria</taxon>
        <taxon>Orthornavirae</taxon>
        <taxon>Duplornaviricota</taxon>
        <taxon>Resentoviricetes</taxon>
        <taxon>Reovirales</taxon>
        <taxon>Sedoreoviridae</taxon>
        <taxon>Orbivirus</taxon>
        <taxon>Orbivirus changuinolaense</taxon>
    </lineage>
</organism>
<evidence type="ECO:0000256" key="1">
    <source>
        <dbReference type="ARBA" id="ARBA00002541"/>
    </source>
</evidence>
<keyword evidence="6" id="KW-1152">Outer capsid protein</keyword>
<dbReference type="CDD" id="cd20758">
    <property type="entry name" value="capping_2-OMTase_Orbivirus"/>
    <property type="match status" value="1"/>
</dbReference>
<comment type="subcellular location">
    <subcellularLocation>
        <location evidence="2">Virion</location>
    </subcellularLocation>
</comment>
<reference evidence="8" key="1">
    <citation type="submission" date="2017-03" db="EMBL/GenBank/DDBJ databases">
        <authorList>
            <person name="Phan T.G."/>
            <person name="Delwart E."/>
        </authorList>
    </citation>
    <scope>NUCLEOTIDE SEQUENCE</scope>
    <source>
        <strain evidence="8">VP 188 G</strain>
    </source>
</reference>
<sequence>MPEPHAVIYLTSELVQVILTSYLPKWKLTGTETLNDIWIQNGTYIYDVYCYGDISRWEYRQLRGHGFIFVSTKKKIKLSDGEIEVDIHLNGNYIHATPKELETEIGKRRLKLRKNFGDILRRYGFMVSKILNGSEAETLNNANFKIHKIKGLPQSPPTYDRPCEISYRRDGMTDEKLVSMLDYMIYSAEEVHYIGCGDLRTLFKFMKRAEKRFTQVQWHLYDKIIPETSYANLHIHDIFVNKASDVMRYIDVSKQVERIFIWDVSSDRINLKDEEWDIFRAKEDRMGEIIATDLDGMFSLALIKHRIPTTIENYRCITSELIPQPSAPHDMYELRNLIKLSGFSWVNRDHIPSYRYINVNSEKCRKMVHDYHGRDRGKELKKRIYEYLHIERSNGLHDETNVSRSDLFYLTNINNITEKNKINRVVKDSMISTLWVSKRELFDYEDFAYDRNYTMLKFSTRDTRVFDGNGAILFLLWSYPHVFSRNDHYDPSWAMNFAVMIKERIPEPPVPDVSLCRFIGLRAESSQLRLNYPNTHEVADNVKKIGLDLSGHLYITLICNGYVTDLYWWFEMILKWSSQERNKKIYDLKISKASVIEWKEEMANKPWHVKNDLIAALKELTYQRKKLEPLIQRWIELLRMT</sequence>
<evidence type="ECO:0000256" key="4">
    <source>
        <dbReference type="ARBA" id="ARBA00021787"/>
    </source>
</evidence>
<dbReference type="Gene3D" id="3.40.50.150">
    <property type="entry name" value="Vaccinia Virus protein VP39"/>
    <property type="match status" value="1"/>
</dbReference>
<accession>A0A2S0NS38</accession>
<evidence type="ECO:0000313" key="8">
    <source>
        <dbReference type="EMBL" id="AVV63155.1"/>
    </source>
</evidence>
<dbReference type="GO" id="GO:0039624">
    <property type="term" value="C:viral outer capsid"/>
    <property type="evidence" value="ECO:0007669"/>
    <property type="project" value="UniProtKB-KW"/>
</dbReference>
<dbReference type="InterPro" id="IPR029063">
    <property type="entry name" value="SAM-dependent_MTases_sf"/>
</dbReference>
<name>A0A2S0NS38_9REOV</name>
<keyword evidence="5" id="KW-0167">Capsid protein</keyword>
<protein>
    <recommendedName>
        <fullName evidence="4">Core protein VP4</fullName>
    </recommendedName>
</protein>
<proteinExistence type="inferred from homology"/>
<evidence type="ECO:0000256" key="5">
    <source>
        <dbReference type="ARBA" id="ARBA00022561"/>
    </source>
</evidence>
<evidence type="ECO:0000256" key="3">
    <source>
        <dbReference type="ARBA" id="ARBA00009708"/>
    </source>
</evidence>
<keyword evidence="7" id="KW-0946">Virion</keyword>
<evidence type="ECO:0000256" key="7">
    <source>
        <dbReference type="ARBA" id="ARBA00022844"/>
    </source>
</evidence>
<reference evidence="8" key="2">
    <citation type="journal article" date="2020" name="Virus Genes">
        <title>Genomic characterization of Changuinola viruses from Panama: evidence for multiple genome segment reassortment.</title>
        <authorList>
            <person name="Phan T."/>
            <person name="Tesh R.B."/>
            <person name="Guzman H."/>
            <person name="Delwart E."/>
        </authorList>
    </citation>
    <scope>NUCLEOTIDE SEQUENCE</scope>
    <source>
        <strain evidence="8">VP 188 G</strain>
    </source>
</reference>
<dbReference type="Pfam" id="PF05059">
    <property type="entry name" value="Orbi_VP4"/>
    <property type="match status" value="1"/>
</dbReference>
<comment type="similarity">
    <text evidence="3">Belongs to the orbivirus VP4 family.</text>
</comment>
<evidence type="ECO:0000256" key="6">
    <source>
        <dbReference type="ARBA" id="ARBA00022770"/>
    </source>
</evidence>
<dbReference type="Gene3D" id="1.20.1280.200">
    <property type="entry name" value="Orbivirus VP4 core protein, C-terminal domain"/>
    <property type="match status" value="1"/>
</dbReference>